<proteinExistence type="predicted"/>
<sequence length="132" mass="14906">MDRKEKSEGEDRVLMVKKLKGGILVGKRAGPSTPSPTWRLDLSSQNATMPTGHSISARKLCANLWELHPHYPLPSMRIGVTKLRLHHFKDKGFVSAVDLPHTPWIRYGVCFSYHLLFFLKVLSFGGSLGFEF</sequence>
<comment type="caution">
    <text evidence="1">The sequence shown here is derived from an EMBL/GenBank/DDBJ whole genome shotgun (WGS) entry which is preliminary data.</text>
</comment>
<evidence type="ECO:0000313" key="2">
    <source>
        <dbReference type="Proteomes" id="UP000436088"/>
    </source>
</evidence>
<reference evidence="1" key="1">
    <citation type="submission" date="2019-09" db="EMBL/GenBank/DDBJ databases">
        <title>Draft genome information of white flower Hibiscus syriacus.</title>
        <authorList>
            <person name="Kim Y.-M."/>
        </authorList>
    </citation>
    <scope>NUCLEOTIDE SEQUENCE [LARGE SCALE GENOMIC DNA]</scope>
    <source>
        <strain evidence="1">YM2019G1</strain>
    </source>
</reference>
<dbReference type="AlphaFoldDB" id="A0A6A3A7M9"/>
<organism evidence="1 2">
    <name type="scientific">Hibiscus syriacus</name>
    <name type="common">Rose of Sharon</name>
    <dbReference type="NCBI Taxonomy" id="106335"/>
    <lineage>
        <taxon>Eukaryota</taxon>
        <taxon>Viridiplantae</taxon>
        <taxon>Streptophyta</taxon>
        <taxon>Embryophyta</taxon>
        <taxon>Tracheophyta</taxon>
        <taxon>Spermatophyta</taxon>
        <taxon>Magnoliopsida</taxon>
        <taxon>eudicotyledons</taxon>
        <taxon>Gunneridae</taxon>
        <taxon>Pentapetalae</taxon>
        <taxon>rosids</taxon>
        <taxon>malvids</taxon>
        <taxon>Malvales</taxon>
        <taxon>Malvaceae</taxon>
        <taxon>Malvoideae</taxon>
        <taxon>Hibiscus</taxon>
    </lineage>
</organism>
<name>A0A6A3A7M9_HIBSY</name>
<evidence type="ECO:0000313" key="1">
    <source>
        <dbReference type="EMBL" id="KAE8699787.1"/>
    </source>
</evidence>
<keyword evidence="2" id="KW-1185">Reference proteome</keyword>
<protein>
    <submittedName>
        <fullName evidence="1">Uncharacterized protein</fullName>
    </submittedName>
</protein>
<dbReference type="EMBL" id="VEPZ02001034">
    <property type="protein sequence ID" value="KAE8699787.1"/>
    <property type="molecule type" value="Genomic_DNA"/>
</dbReference>
<accession>A0A6A3A7M9</accession>
<gene>
    <name evidence="1" type="ORF">F3Y22_tig00110570pilonHSYRG00210</name>
</gene>
<dbReference type="Proteomes" id="UP000436088">
    <property type="component" value="Unassembled WGS sequence"/>
</dbReference>